<keyword evidence="2" id="KW-0175">Coiled coil</keyword>
<dbReference type="InterPro" id="IPR001878">
    <property type="entry name" value="Znf_CCHC"/>
</dbReference>
<dbReference type="OrthoDB" id="7762714at2759"/>
<protein>
    <recommendedName>
        <fullName evidence="4">CCHC-type domain-containing protein</fullName>
    </recommendedName>
</protein>
<evidence type="ECO:0000313" key="6">
    <source>
        <dbReference type="Proteomes" id="UP001107558"/>
    </source>
</evidence>
<evidence type="ECO:0000313" key="5">
    <source>
        <dbReference type="EMBL" id="KAG5674229.1"/>
    </source>
</evidence>
<reference evidence="5" key="1">
    <citation type="submission" date="2021-03" db="EMBL/GenBank/DDBJ databases">
        <title>Chromosome level genome of the anhydrobiotic midge Polypedilum vanderplanki.</title>
        <authorList>
            <person name="Yoshida Y."/>
            <person name="Kikawada T."/>
            <person name="Gusev O."/>
        </authorList>
    </citation>
    <scope>NUCLEOTIDE SEQUENCE</scope>
    <source>
        <strain evidence="5">NIAS01</strain>
        <tissue evidence="5">Whole body or cell culture</tissue>
    </source>
</reference>
<feature type="domain" description="CCHC-type" evidence="4">
    <location>
        <begin position="101"/>
        <end position="114"/>
    </location>
</feature>
<keyword evidence="1" id="KW-0862">Zinc</keyword>
<evidence type="ECO:0000256" key="3">
    <source>
        <dbReference type="SAM" id="MobiDB-lite"/>
    </source>
</evidence>
<dbReference type="Proteomes" id="UP001107558">
    <property type="component" value="Chromosome 2"/>
</dbReference>
<dbReference type="AlphaFoldDB" id="A0A9J6BXG7"/>
<keyword evidence="1" id="KW-0863">Zinc-finger</keyword>
<keyword evidence="6" id="KW-1185">Reference proteome</keyword>
<proteinExistence type="predicted"/>
<feature type="compositionally biased region" description="Polar residues" evidence="3">
    <location>
        <begin position="10"/>
        <end position="21"/>
    </location>
</feature>
<comment type="caution">
    <text evidence="5">The sequence shown here is derived from an EMBL/GenBank/DDBJ whole genome shotgun (WGS) entry which is preliminary data.</text>
</comment>
<feature type="coiled-coil region" evidence="2">
    <location>
        <begin position="233"/>
        <end position="276"/>
    </location>
</feature>
<feature type="region of interest" description="Disordered" evidence="3">
    <location>
        <begin position="1"/>
        <end position="21"/>
    </location>
</feature>
<organism evidence="5 6">
    <name type="scientific">Polypedilum vanderplanki</name>
    <name type="common">Sleeping chironomid midge</name>
    <dbReference type="NCBI Taxonomy" id="319348"/>
    <lineage>
        <taxon>Eukaryota</taxon>
        <taxon>Metazoa</taxon>
        <taxon>Ecdysozoa</taxon>
        <taxon>Arthropoda</taxon>
        <taxon>Hexapoda</taxon>
        <taxon>Insecta</taxon>
        <taxon>Pterygota</taxon>
        <taxon>Neoptera</taxon>
        <taxon>Endopterygota</taxon>
        <taxon>Diptera</taxon>
        <taxon>Nematocera</taxon>
        <taxon>Chironomoidea</taxon>
        <taxon>Chironomidae</taxon>
        <taxon>Chironominae</taxon>
        <taxon>Polypedilum</taxon>
        <taxon>Polypedilum</taxon>
    </lineage>
</organism>
<dbReference type="EMBL" id="JADBJN010000002">
    <property type="protein sequence ID" value="KAG5674229.1"/>
    <property type="molecule type" value="Genomic_DNA"/>
</dbReference>
<dbReference type="GO" id="GO:0003676">
    <property type="term" value="F:nucleic acid binding"/>
    <property type="evidence" value="ECO:0007669"/>
    <property type="project" value="InterPro"/>
</dbReference>
<evidence type="ECO:0000256" key="2">
    <source>
        <dbReference type="SAM" id="Coils"/>
    </source>
</evidence>
<accession>A0A9J6BXG7</accession>
<gene>
    <name evidence="5" type="ORF">PVAND_004209</name>
</gene>
<dbReference type="GO" id="GO:0008270">
    <property type="term" value="F:zinc ion binding"/>
    <property type="evidence" value="ECO:0007669"/>
    <property type="project" value="UniProtKB-KW"/>
</dbReference>
<keyword evidence="1" id="KW-0479">Metal-binding</keyword>
<name>A0A9J6BXG7_POLVA</name>
<dbReference type="PROSITE" id="PS50158">
    <property type="entry name" value="ZF_CCHC"/>
    <property type="match status" value="1"/>
</dbReference>
<sequence>MKNRPKNSGHRNNSTIPVKNQQVGSNLKYASNVSMDFGSDSIKEDDKSSKIKPIIVDSGIAAIRNFIQNLKLMKKPMLRISYSIFVRWEVLDCSKKKLTQCYNCQQWGHSSNNCGYKSRCVKCRESHAPCECKRKSREGDPICVNCGGKHAANFRGCSEFMKYQQKIQSFRQKAKANNHNPWNSTFQNKSRSTQFNLYSENFPSLSENFRHSTNNQTFDQHVTSPIISSTQDVKKANSLIQKFNETCKKLNEIPDIEQTINNFIDMVNELAEAKTETDRQMILVRHFNIHKIDLSNEVIQRIINACKKFPT</sequence>
<evidence type="ECO:0000256" key="1">
    <source>
        <dbReference type="PROSITE-ProRule" id="PRU00047"/>
    </source>
</evidence>
<evidence type="ECO:0000259" key="4">
    <source>
        <dbReference type="PROSITE" id="PS50158"/>
    </source>
</evidence>